<feature type="compositionally biased region" description="Polar residues" evidence="10">
    <location>
        <begin position="1004"/>
        <end position="1017"/>
    </location>
</feature>
<protein>
    <recommendedName>
        <fullName evidence="9">C-terminal processing peptidase</fullName>
        <ecNumber evidence="9">3.4.21.102</ecNumber>
    </recommendedName>
</protein>
<evidence type="ECO:0000256" key="3">
    <source>
        <dbReference type="ARBA" id="ARBA00022472"/>
    </source>
</evidence>
<accession>A0AAW1Q0L7</accession>
<reference evidence="12 13" key="1">
    <citation type="journal article" date="2024" name="Nat. Commun.">
        <title>Phylogenomics reveals the evolutionary origins of lichenization in chlorophyte algae.</title>
        <authorList>
            <person name="Puginier C."/>
            <person name="Libourel C."/>
            <person name="Otte J."/>
            <person name="Skaloud P."/>
            <person name="Haon M."/>
            <person name="Grisel S."/>
            <person name="Petersen M."/>
            <person name="Berrin J.G."/>
            <person name="Delaux P.M."/>
            <person name="Dal Grande F."/>
            <person name="Keller J."/>
        </authorList>
    </citation>
    <scope>NUCLEOTIDE SEQUENCE [LARGE SCALE GENOMIC DNA]</scope>
    <source>
        <strain evidence="12 13">SAG 2043</strain>
    </source>
</reference>
<evidence type="ECO:0000256" key="5">
    <source>
        <dbReference type="ARBA" id="ARBA00022801"/>
    </source>
</evidence>
<dbReference type="SMART" id="SM00228">
    <property type="entry name" value="PDZ"/>
    <property type="match status" value="1"/>
</dbReference>
<dbReference type="InterPro" id="IPR005151">
    <property type="entry name" value="Tail-specific_protease"/>
</dbReference>
<dbReference type="AlphaFoldDB" id="A0AAW1Q0L7"/>
<dbReference type="GO" id="GO:0006353">
    <property type="term" value="P:DNA-templated transcription termination"/>
    <property type="evidence" value="ECO:0007669"/>
    <property type="project" value="UniProtKB-KW"/>
</dbReference>
<keyword evidence="7" id="KW-0809">Transit peptide</keyword>
<comment type="catalytic activity">
    <reaction evidence="8">
        <text>The enzyme shows specific recognition of a C-terminal tripeptide, Xaa-Yaa-Zaa, in which Xaa is preferably Ala or Leu, Yaa is preferably Ala or Tyr, and Zaa is preferably Ala, but then cleaves at a variable distance from the C-terminus. A typical cleavage is -Ala-Ala-|-Arg-Ala-Ala-Lys-Glu-Asn-Tyr-Ala-Leu-Ala-Ala.</text>
        <dbReference type="EC" id="3.4.21.102"/>
    </reaction>
</comment>
<dbReference type="InterPro" id="IPR038538">
    <property type="entry name" value="MTERF_sf"/>
</dbReference>
<comment type="similarity">
    <text evidence="1">Belongs to the mTERF family.</text>
</comment>
<dbReference type="EC" id="3.4.21.102" evidence="9"/>
<feature type="domain" description="PDZ" evidence="11">
    <location>
        <begin position="372"/>
        <end position="445"/>
    </location>
</feature>
<evidence type="ECO:0000256" key="8">
    <source>
        <dbReference type="ARBA" id="ARBA00051784"/>
    </source>
</evidence>
<keyword evidence="6" id="KW-0720">Serine protease</keyword>
<dbReference type="SUPFAM" id="SSF50156">
    <property type="entry name" value="PDZ domain-like"/>
    <property type="match status" value="1"/>
</dbReference>
<evidence type="ECO:0000256" key="6">
    <source>
        <dbReference type="ARBA" id="ARBA00022825"/>
    </source>
</evidence>
<evidence type="ECO:0000256" key="7">
    <source>
        <dbReference type="ARBA" id="ARBA00022946"/>
    </source>
</evidence>
<dbReference type="Pfam" id="PF02536">
    <property type="entry name" value="mTERF"/>
    <property type="match status" value="1"/>
</dbReference>
<name>A0AAW1Q0L7_9CHLO</name>
<dbReference type="GO" id="GO:0006508">
    <property type="term" value="P:proteolysis"/>
    <property type="evidence" value="ECO:0007669"/>
    <property type="project" value="UniProtKB-KW"/>
</dbReference>
<gene>
    <name evidence="12" type="ORF">WJX72_000304</name>
</gene>
<evidence type="ECO:0000256" key="2">
    <source>
        <dbReference type="ARBA" id="ARBA00009179"/>
    </source>
</evidence>
<feature type="compositionally biased region" description="Polar residues" evidence="10">
    <location>
        <begin position="957"/>
        <end position="971"/>
    </location>
</feature>
<evidence type="ECO:0000256" key="4">
    <source>
        <dbReference type="ARBA" id="ARBA00022670"/>
    </source>
</evidence>
<dbReference type="Gene3D" id="3.90.226.10">
    <property type="entry name" value="2-enoyl-CoA Hydratase, Chain A, domain 1"/>
    <property type="match status" value="1"/>
</dbReference>
<dbReference type="GO" id="GO:0004252">
    <property type="term" value="F:serine-type endopeptidase activity"/>
    <property type="evidence" value="ECO:0007669"/>
    <property type="project" value="UniProtKB-EC"/>
</dbReference>
<dbReference type="InterPro" id="IPR001478">
    <property type="entry name" value="PDZ"/>
</dbReference>
<dbReference type="PANTHER" id="PTHR32060">
    <property type="entry name" value="TAIL-SPECIFIC PROTEASE"/>
    <property type="match status" value="1"/>
</dbReference>
<dbReference type="InterPro" id="IPR003690">
    <property type="entry name" value="MTERF"/>
</dbReference>
<keyword evidence="3" id="KW-0806">Transcription termination</keyword>
<keyword evidence="3" id="KW-0804">Transcription</keyword>
<keyword evidence="5" id="KW-0378">Hydrolase</keyword>
<dbReference type="Gene3D" id="3.30.750.44">
    <property type="match status" value="1"/>
</dbReference>
<dbReference type="NCBIfam" id="TIGR00225">
    <property type="entry name" value="prc"/>
    <property type="match status" value="1"/>
</dbReference>
<organism evidence="12 13">
    <name type="scientific">[Myrmecia] bisecta</name>
    <dbReference type="NCBI Taxonomy" id="41462"/>
    <lineage>
        <taxon>Eukaryota</taxon>
        <taxon>Viridiplantae</taxon>
        <taxon>Chlorophyta</taxon>
        <taxon>core chlorophytes</taxon>
        <taxon>Trebouxiophyceae</taxon>
        <taxon>Trebouxiales</taxon>
        <taxon>Trebouxiaceae</taxon>
        <taxon>Myrmecia</taxon>
    </lineage>
</organism>
<dbReference type="InterPro" id="IPR004447">
    <property type="entry name" value="Peptidase_S41A"/>
</dbReference>
<evidence type="ECO:0000256" key="9">
    <source>
        <dbReference type="ARBA" id="ARBA00066637"/>
    </source>
</evidence>
<dbReference type="Gene3D" id="2.30.42.10">
    <property type="match status" value="1"/>
</dbReference>
<evidence type="ECO:0000259" key="11">
    <source>
        <dbReference type="PROSITE" id="PS50106"/>
    </source>
</evidence>
<dbReference type="InterPro" id="IPR029045">
    <property type="entry name" value="ClpP/crotonase-like_dom_sf"/>
</dbReference>
<dbReference type="PANTHER" id="PTHR32060:SF22">
    <property type="entry name" value="CARBOXYL-TERMINAL-PROCESSING PEPTIDASE 3, CHLOROPLASTIC"/>
    <property type="match status" value="1"/>
</dbReference>
<comment type="caution">
    <text evidence="12">The sequence shown here is derived from an EMBL/GenBank/DDBJ whole genome shotgun (WGS) entry which is preliminary data.</text>
</comment>
<feature type="region of interest" description="Disordered" evidence="10">
    <location>
        <begin position="947"/>
        <end position="1055"/>
    </location>
</feature>
<dbReference type="FunFam" id="3.90.226.10:FF:000023">
    <property type="entry name" value="Carboxyl-terminal processing protease"/>
    <property type="match status" value="1"/>
</dbReference>
<dbReference type="InterPro" id="IPR036034">
    <property type="entry name" value="PDZ_sf"/>
</dbReference>
<dbReference type="EMBL" id="JALJOR010000006">
    <property type="protein sequence ID" value="KAK9815226.1"/>
    <property type="molecule type" value="Genomic_DNA"/>
</dbReference>
<evidence type="ECO:0000313" key="13">
    <source>
        <dbReference type="Proteomes" id="UP001489004"/>
    </source>
</evidence>
<dbReference type="GO" id="GO:0003676">
    <property type="term" value="F:nucleic acid binding"/>
    <property type="evidence" value="ECO:0007669"/>
    <property type="project" value="InterPro"/>
</dbReference>
<sequence length="1055" mass="114769">MQRLSALLPNTDVMDMLARMPELLHYKPASLAHKLDVLYDMLPATDVEQVVGRCPTLLGLASANVRASLQQLRRLLPGRDVERMVAQYPSLVQCQPSKPAATLHALRQLLPAEVEPLDLVDYMPSLLLSNMPKVKAKWQRLQVLMMHRPRWRRDLQALLQKPASFARLLGISHRVIDRLAFLIERQEAPDLAASTILLMPKRKFEARTSVPAAFLAPAINRLHTRALRSHVVLDRTAEPPQAGQEGIQSQDLLADPERRLCSQGLVQQIAQCAVAVALAGSEAATAASEDAKELVKEVWEVVNDNYLDARKGGFDKDRWRALRDQILAQPLKDTASAHRAIVDMLARGLSDPYTRFITPQEFQEMRKYDVTGVGLNLGPAEEFTRKTGLPLPAGHENGQDGIFVMGMINGSAADVAGLEQGDEVLEVDGTPVAARSAFQVAGLLQGQDKKGPPSPSVTIKVRKPDGAIAQVAVKRQVRTVTSPVIAYMEEKGARKVGYVKLASFNARAQQDVVAAVKQLQQGGADEFVLDLRDNRGGLVNEGIEVAKLFLQDNATVVITEGLTPTPGRAVKAPGPALTRAPLTVLVNEHSASASEILAGALHDNCRAVLVGTRTYGKGLIQSVYELHDSSGLALTVGKYLTPALTDIDLEGIQPDFRHPPSQEAASTKLAACTRQNNLLWSKGQSLPVCQPDPFRMHFGQMFGKTQTYGNEPVTCGDIVLAPVTESHKALSHQDRCRLPLHEIIKDPTSLAYAEQLRTHQTTTPRADVHQQVSVETMKQMRVSANFNIATIAGSADTNRTKRFFFQASNVRTISLDRKGDLAEVIQQANFKDNSPFRQFVVIRKPSLFKPNKETCIFLATEVDVADEVTLYAVDERSAHVRGNIGAREPSAAQKLEAGAEGSQRMNRTLYAHAVAHTLPDGSKQPVVFGAKMMTVNMLVVKTVSGQSGPHVSLDNLPASSSATSGSNTPPLNSRKRPAVTPLSALPLEERPDVPSQPAAPTAAPGSNTQMRPGQLLQQIIDKYGGPPPDGANMNWNQPSPTVERVQGNTSNDAQT</sequence>
<dbReference type="Proteomes" id="UP001489004">
    <property type="component" value="Unassembled WGS sequence"/>
</dbReference>
<feature type="compositionally biased region" description="Polar residues" evidence="10">
    <location>
        <begin position="1033"/>
        <end position="1055"/>
    </location>
</feature>
<evidence type="ECO:0000313" key="12">
    <source>
        <dbReference type="EMBL" id="KAK9815226.1"/>
    </source>
</evidence>
<proteinExistence type="inferred from homology"/>
<keyword evidence="13" id="KW-1185">Reference proteome</keyword>
<evidence type="ECO:0000256" key="1">
    <source>
        <dbReference type="ARBA" id="ARBA00007692"/>
    </source>
</evidence>
<dbReference type="CDD" id="cd07560">
    <property type="entry name" value="Peptidase_S41_CPP"/>
    <property type="match status" value="1"/>
</dbReference>
<keyword evidence="3" id="KW-0805">Transcription regulation</keyword>
<dbReference type="SMART" id="SM00245">
    <property type="entry name" value="TSPc"/>
    <property type="match status" value="1"/>
</dbReference>
<dbReference type="SUPFAM" id="SSF52096">
    <property type="entry name" value="ClpP/crotonase"/>
    <property type="match status" value="1"/>
</dbReference>
<dbReference type="Pfam" id="PF00595">
    <property type="entry name" value="PDZ"/>
    <property type="match status" value="1"/>
</dbReference>
<comment type="similarity">
    <text evidence="2">Belongs to the peptidase S41A family.</text>
</comment>
<keyword evidence="4" id="KW-0645">Protease</keyword>
<dbReference type="Pfam" id="PF03572">
    <property type="entry name" value="Peptidase_S41"/>
    <property type="match status" value="1"/>
</dbReference>
<dbReference type="Gene3D" id="1.25.70.10">
    <property type="entry name" value="Transcription termination factor 3, mitochondrial"/>
    <property type="match status" value="1"/>
</dbReference>
<dbReference type="PROSITE" id="PS50106">
    <property type="entry name" value="PDZ"/>
    <property type="match status" value="1"/>
</dbReference>
<evidence type="ECO:0000256" key="10">
    <source>
        <dbReference type="SAM" id="MobiDB-lite"/>
    </source>
</evidence>